<dbReference type="Gene3D" id="3.70.10.10">
    <property type="match status" value="1"/>
</dbReference>
<feature type="domain" description="DNA polymerase III beta sliding clamp C-terminal" evidence="13">
    <location>
        <begin position="244"/>
        <end position="364"/>
    </location>
</feature>
<dbReference type="Pfam" id="PF00712">
    <property type="entry name" value="DNA_pol3_beta"/>
    <property type="match status" value="1"/>
</dbReference>
<comment type="caution">
    <text evidence="14">The sequence shown here is derived from an EMBL/GenBank/DDBJ whole genome shotgun (WGS) entry which is preliminary data.</text>
</comment>
<feature type="domain" description="DNA polymerase III beta sliding clamp N-terminal" evidence="11">
    <location>
        <begin position="1"/>
        <end position="118"/>
    </location>
</feature>
<dbReference type="Proteomes" id="UP000886743">
    <property type="component" value="Unassembled WGS sequence"/>
</dbReference>
<feature type="domain" description="DNA polymerase III beta sliding clamp central" evidence="12">
    <location>
        <begin position="129"/>
        <end position="240"/>
    </location>
</feature>
<evidence type="ECO:0000256" key="6">
    <source>
        <dbReference type="ARBA" id="ARBA00022695"/>
    </source>
</evidence>
<dbReference type="GO" id="GO:0005737">
    <property type="term" value="C:cytoplasm"/>
    <property type="evidence" value="ECO:0007669"/>
    <property type="project" value="UniProtKB-SubCell"/>
</dbReference>
<comment type="function">
    <text evidence="10">Confers DNA tethering and processivity to DNA polymerases and other proteins. Acts as a clamp, forming a ring around DNA (a reaction catalyzed by the clamp-loading complex) which diffuses in an ATP-independent manner freely and bidirectionally along dsDNA. Initially characterized for its ability to contact the catalytic subunit of DNA polymerase III (Pol III), a complex, multichain enzyme responsible for most of the replicative synthesis in bacteria; Pol III exhibits 3'-5' exonuclease proofreading activity. The beta chain is required for initiation of replication as well as for processivity of DNA replication.</text>
</comment>
<dbReference type="GO" id="GO:0009360">
    <property type="term" value="C:DNA polymerase III complex"/>
    <property type="evidence" value="ECO:0007669"/>
    <property type="project" value="InterPro"/>
</dbReference>
<protein>
    <recommendedName>
        <fullName evidence="3 10">Beta sliding clamp</fullName>
    </recommendedName>
</protein>
<dbReference type="InterPro" id="IPR046938">
    <property type="entry name" value="DNA_clamp_sf"/>
</dbReference>
<keyword evidence="8 10" id="KW-0239">DNA-directed DNA polymerase</keyword>
<dbReference type="InterPro" id="IPR022635">
    <property type="entry name" value="DNA_polIII_beta_C"/>
</dbReference>
<dbReference type="CDD" id="cd00140">
    <property type="entry name" value="beta_clamp"/>
    <property type="match status" value="1"/>
</dbReference>
<dbReference type="Pfam" id="PF02767">
    <property type="entry name" value="DNA_pol3_beta_2"/>
    <property type="match status" value="1"/>
</dbReference>
<evidence type="ECO:0000256" key="4">
    <source>
        <dbReference type="ARBA" id="ARBA00022490"/>
    </source>
</evidence>
<evidence type="ECO:0000256" key="9">
    <source>
        <dbReference type="ARBA" id="ARBA00023125"/>
    </source>
</evidence>
<dbReference type="Pfam" id="PF02768">
    <property type="entry name" value="DNA_pol3_beta_3"/>
    <property type="match status" value="1"/>
</dbReference>
<dbReference type="InterPro" id="IPR022634">
    <property type="entry name" value="DNA_polIII_beta_N"/>
</dbReference>
<evidence type="ECO:0000313" key="15">
    <source>
        <dbReference type="Proteomes" id="UP000886743"/>
    </source>
</evidence>
<dbReference type="NCBIfam" id="TIGR00663">
    <property type="entry name" value="dnan"/>
    <property type="match status" value="1"/>
</dbReference>
<dbReference type="GO" id="GO:0003887">
    <property type="term" value="F:DNA-directed DNA polymerase activity"/>
    <property type="evidence" value="ECO:0007669"/>
    <property type="project" value="UniProtKB-UniRule"/>
</dbReference>
<dbReference type="GO" id="GO:0003677">
    <property type="term" value="F:DNA binding"/>
    <property type="evidence" value="ECO:0007669"/>
    <property type="project" value="UniProtKB-UniRule"/>
</dbReference>
<accession>A0A9D1NGC2</accession>
<dbReference type="PANTHER" id="PTHR30478:SF0">
    <property type="entry name" value="BETA SLIDING CLAMP"/>
    <property type="match status" value="1"/>
</dbReference>
<organism evidence="14 15">
    <name type="scientific">Candidatus Aphodoplasma excrementigallinarum</name>
    <dbReference type="NCBI Taxonomy" id="2840673"/>
    <lineage>
        <taxon>Bacteria</taxon>
        <taxon>Bacillati</taxon>
        <taxon>Bacillota</taxon>
        <taxon>Clostridia</taxon>
        <taxon>Eubacteriales</taxon>
        <taxon>Candidatus Aphodoplasma</taxon>
    </lineage>
</organism>
<dbReference type="GO" id="GO:0008408">
    <property type="term" value="F:3'-5' exonuclease activity"/>
    <property type="evidence" value="ECO:0007669"/>
    <property type="project" value="InterPro"/>
</dbReference>
<keyword evidence="6 10" id="KW-0548">Nucleotidyltransferase</keyword>
<reference evidence="14" key="2">
    <citation type="journal article" date="2021" name="PeerJ">
        <title>Extensive microbial diversity within the chicken gut microbiome revealed by metagenomics and culture.</title>
        <authorList>
            <person name="Gilroy R."/>
            <person name="Ravi A."/>
            <person name="Getino M."/>
            <person name="Pursley I."/>
            <person name="Horton D.L."/>
            <person name="Alikhan N.F."/>
            <person name="Baker D."/>
            <person name="Gharbi K."/>
            <person name="Hall N."/>
            <person name="Watson M."/>
            <person name="Adriaenssens E.M."/>
            <person name="Foster-Nyarko E."/>
            <person name="Jarju S."/>
            <person name="Secka A."/>
            <person name="Antonio M."/>
            <person name="Oren A."/>
            <person name="Chaudhuri R.R."/>
            <person name="La Ragione R."/>
            <person name="Hildebrand F."/>
            <person name="Pallen M.J."/>
        </authorList>
    </citation>
    <scope>NUCLEOTIDE SEQUENCE</scope>
    <source>
        <strain evidence="14">4920</strain>
    </source>
</reference>
<dbReference type="SUPFAM" id="SSF55979">
    <property type="entry name" value="DNA clamp"/>
    <property type="match status" value="3"/>
</dbReference>
<dbReference type="SMART" id="SM00480">
    <property type="entry name" value="POL3Bc"/>
    <property type="match status" value="1"/>
</dbReference>
<evidence type="ECO:0000256" key="3">
    <source>
        <dbReference type="ARBA" id="ARBA00021035"/>
    </source>
</evidence>
<name>A0A9D1NGC2_9FIRM</name>
<evidence type="ECO:0000256" key="5">
    <source>
        <dbReference type="ARBA" id="ARBA00022679"/>
    </source>
</evidence>
<dbReference type="AlphaFoldDB" id="A0A9D1NGC2"/>
<dbReference type="PANTHER" id="PTHR30478">
    <property type="entry name" value="DNA POLYMERASE III SUBUNIT BETA"/>
    <property type="match status" value="1"/>
</dbReference>
<keyword evidence="5 10" id="KW-0808">Transferase</keyword>
<evidence type="ECO:0000256" key="8">
    <source>
        <dbReference type="ARBA" id="ARBA00022932"/>
    </source>
</evidence>
<evidence type="ECO:0000313" key="14">
    <source>
        <dbReference type="EMBL" id="HIV02565.1"/>
    </source>
</evidence>
<evidence type="ECO:0000259" key="12">
    <source>
        <dbReference type="Pfam" id="PF02767"/>
    </source>
</evidence>
<evidence type="ECO:0000259" key="13">
    <source>
        <dbReference type="Pfam" id="PF02768"/>
    </source>
</evidence>
<evidence type="ECO:0000256" key="2">
    <source>
        <dbReference type="ARBA" id="ARBA00010752"/>
    </source>
</evidence>
<comment type="subunit">
    <text evidence="10">Forms a ring-shaped head-to-tail homodimer around DNA.</text>
</comment>
<comment type="subcellular location">
    <subcellularLocation>
        <location evidence="1 10">Cytoplasm</location>
    </subcellularLocation>
</comment>
<evidence type="ECO:0000259" key="11">
    <source>
        <dbReference type="Pfam" id="PF00712"/>
    </source>
</evidence>
<evidence type="ECO:0000256" key="1">
    <source>
        <dbReference type="ARBA" id="ARBA00004496"/>
    </source>
</evidence>
<proteinExistence type="inferred from homology"/>
<keyword evidence="7 10" id="KW-0235">DNA replication</keyword>
<reference evidence="14" key="1">
    <citation type="submission" date="2020-10" db="EMBL/GenBank/DDBJ databases">
        <authorList>
            <person name="Gilroy R."/>
        </authorList>
    </citation>
    <scope>NUCLEOTIDE SEQUENCE</scope>
    <source>
        <strain evidence="14">4920</strain>
    </source>
</reference>
<gene>
    <name evidence="14" type="primary">dnaN</name>
    <name evidence="14" type="ORF">IAC74_03250</name>
</gene>
<dbReference type="GO" id="GO:0006271">
    <property type="term" value="P:DNA strand elongation involved in DNA replication"/>
    <property type="evidence" value="ECO:0007669"/>
    <property type="project" value="TreeGrafter"/>
</dbReference>
<sequence length="368" mass="41039">MKFICDKANLLEAINTVQKAVSQKSTLPILEGILIECTDSSLVLTGNDLELGIRYEVEASCSEPGSIVLNSRMFGDIVRKLPDAPVLIESDENNITKIKCVNVDFDISGLLAAEFPKITEVEKDQCIKIEANKLKKMIRQTIFAVSQRENKPVLTGALFEIEDGGFTMVASDGYRLAIRKEGIEDEGKRLTAIVPGKTLNELLKIIKDDDTPVEMYFTDKHVLFDFGNFTVTSRLRDGEYIKYKSAIPSEYNIEIKADVASFCDSIDRAALIINAESAKSPLKLDIKDDTITLSCSSHMGKVSDILNVDSSGGELLIGFNHKYLWDALKNCDCEEVKMKFITERYPLIITPLEGEEFLYMILPIIIQA</sequence>
<dbReference type="EMBL" id="DVOF01000091">
    <property type="protein sequence ID" value="HIV02565.1"/>
    <property type="molecule type" value="Genomic_DNA"/>
</dbReference>
<evidence type="ECO:0000256" key="7">
    <source>
        <dbReference type="ARBA" id="ARBA00022705"/>
    </source>
</evidence>
<dbReference type="PIRSF" id="PIRSF000804">
    <property type="entry name" value="DNA_pol_III_b"/>
    <property type="match status" value="1"/>
</dbReference>
<dbReference type="InterPro" id="IPR022637">
    <property type="entry name" value="DNA_polIII_beta_cen"/>
</dbReference>
<evidence type="ECO:0000256" key="10">
    <source>
        <dbReference type="PIRNR" id="PIRNR000804"/>
    </source>
</evidence>
<keyword evidence="4 10" id="KW-0963">Cytoplasm</keyword>
<dbReference type="InterPro" id="IPR001001">
    <property type="entry name" value="DNA_polIII_beta"/>
</dbReference>
<dbReference type="Gene3D" id="3.10.150.10">
    <property type="entry name" value="DNA Polymerase III, subunit A, domain 2"/>
    <property type="match status" value="1"/>
</dbReference>
<keyword evidence="9" id="KW-0238">DNA-binding</keyword>
<comment type="similarity">
    <text evidence="2 10">Belongs to the beta sliding clamp family.</text>
</comment>